<accession>A0ABC8R974</accession>
<sequence>TLLAEMGQREVVVARRWLIIGGIGCEEPTGRDLPLEGVYQQCSGPSNMPTGPIVLFASQFNLNSNYTHVGSSGGLRLRVSLSQLRLTAELSKSGLPISKLHPSLGREGGRLPISNLVYVCGLG</sequence>
<comment type="caution">
    <text evidence="1">The sequence shown here is derived from an EMBL/GenBank/DDBJ whole genome shotgun (WGS) entry which is preliminary data.</text>
</comment>
<organism evidence="1 2">
    <name type="scientific">Ilex paraguariensis</name>
    <name type="common">yerba mate</name>
    <dbReference type="NCBI Taxonomy" id="185542"/>
    <lineage>
        <taxon>Eukaryota</taxon>
        <taxon>Viridiplantae</taxon>
        <taxon>Streptophyta</taxon>
        <taxon>Embryophyta</taxon>
        <taxon>Tracheophyta</taxon>
        <taxon>Spermatophyta</taxon>
        <taxon>Magnoliopsida</taxon>
        <taxon>eudicotyledons</taxon>
        <taxon>Gunneridae</taxon>
        <taxon>Pentapetalae</taxon>
        <taxon>asterids</taxon>
        <taxon>campanulids</taxon>
        <taxon>Aquifoliales</taxon>
        <taxon>Aquifoliaceae</taxon>
        <taxon>Ilex</taxon>
    </lineage>
</organism>
<evidence type="ECO:0000313" key="1">
    <source>
        <dbReference type="EMBL" id="CAK9139494.1"/>
    </source>
</evidence>
<gene>
    <name evidence="1" type="ORF">ILEXP_LOCUS6883</name>
</gene>
<proteinExistence type="predicted"/>
<dbReference type="Proteomes" id="UP001642360">
    <property type="component" value="Unassembled WGS sequence"/>
</dbReference>
<evidence type="ECO:0000313" key="2">
    <source>
        <dbReference type="Proteomes" id="UP001642360"/>
    </source>
</evidence>
<protein>
    <submittedName>
        <fullName evidence="1">Uncharacterized protein</fullName>
    </submittedName>
</protein>
<name>A0ABC8R974_9AQUA</name>
<dbReference type="AlphaFoldDB" id="A0ABC8R974"/>
<feature type="non-terminal residue" evidence="1">
    <location>
        <position position="1"/>
    </location>
</feature>
<reference evidence="1 2" key="1">
    <citation type="submission" date="2024-02" db="EMBL/GenBank/DDBJ databases">
        <authorList>
            <person name="Vignale AGUSTIN F."/>
            <person name="Sosa J E."/>
            <person name="Modenutti C."/>
        </authorList>
    </citation>
    <scope>NUCLEOTIDE SEQUENCE [LARGE SCALE GENOMIC DNA]</scope>
</reference>
<dbReference type="EMBL" id="CAUOFW020000967">
    <property type="protein sequence ID" value="CAK9139494.1"/>
    <property type="molecule type" value="Genomic_DNA"/>
</dbReference>
<keyword evidence="2" id="KW-1185">Reference proteome</keyword>